<evidence type="ECO:0000313" key="2">
    <source>
        <dbReference type="Proteomes" id="UP000471435"/>
    </source>
</evidence>
<dbReference type="OrthoDB" id="7582980at2"/>
<evidence type="ECO:0000313" key="1">
    <source>
        <dbReference type="EMBL" id="MXP48069.1"/>
    </source>
</evidence>
<dbReference type="Proteomes" id="UP000471435">
    <property type="component" value="Unassembled WGS sequence"/>
</dbReference>
<accession>A0A6I4V1A7</accession>
<protein>
    <submittedName>
        <fullName evidence="1">Phage tail assembly chaperone</fullName>
    </submittedName>
</protein>
<dbReference type="InterPro" id="IPR019056">
    <property type="entry name" value="Phage_TAC_6"/>
</dbReference>
<keyword evidence="2" id="KW-1185">Reference proteome</keyword>
<gene>
    <name evidence="1" type="ORF">GRI43_11800</name>
</gene>
<dbReference type="AlphaFoldDB" id="A0A6I4V1A7"/>
<name>A0A6I4V1A7_9SPHN</name>
<organism evidence="1 2">
    <name type="scientific">Pontixanthobacter luteolus</name>
    <dbReference type="NCBI Taxonomy" id="295089"/>
    <lineage>
        <taxon>Bacteria</taxon>
        <taxon>Pseudomonadati</taxon>
        <taxon>Pseudomonadota</taxon>
        <taxon>Alphaproteobacteria</taxon>
        <taxon>Sphingomonadales</taxon>
        <taxon>Erythrobacteraceae</taxon>
        <taxon>Pontixanthobacter</taxon>
    </lineage>
</organism>
<dbReference type="Pfam" id="PF09550">
    <property type="entry name" value="Phage_TAC_6"/>
    <property type="match status" value="1"/>
</dbReference>
<proteinExistence type="predicted"/>
<comment type="caution">
    <text evidence="1">The sequence shown here is derived from an EMBL/GenBank/DDBJ whole genome shotgun (WGS) entry which is preliminary data.</text>
</comment>
<reference evidence="1 2" key="1">
    <citation type="submission" date="2019-12" db="EMBL/GenBank/DDBJ databases">
        <title>Genomic-based taxomic classification of the family Erythrobacteraceae.</title>
        <authorList>
            <person name="Xu L."/>
        </authorList>
    </citation>
    <scope>NUCLEOTIDE SEQUENCE [LARGE SCALE GENOMIC DNA]</scope>
    <source>
        <strain evidence="1 2">SW-109</strain>
    </source>
</reference>
<dbReference type="EMBL" id="WTYP01000002">
    <property type="protein sequence ID" value="MXP48069.1"/>
    <property type="molecule type" value="Genomic_DNA"/>
</dbReference>
<sequence length="71" mass="7592">MPVSVPAQTGLFSQSASALAGIAARALGWRPDEFWNATPADLVLALSDPQSSSETITRTELNHLLEQERNG</sequence>